<dbReference type="Proteomes" id="UP001174909">
    <property type="component" value="Unassembled WGS sequence"/>
</dbReference>
<dbReference type="InterPro" id="IPR008979">
    <property type="entry name" value="Galactose-bd-like_sf"/>
</dbReference>
<dbReference type="EMBL" id="CASHTH010004389">
    <property type="protein sequence ID" value="CAI8056695.1"/>
    <property type="molecule type" value="Genomic_DNA"/>
</dbReference>
<dbReference type="SMART" id="SM00615">
    <property type="entry name" value="EPH_lbd"/>
    <property type="match status" value="1"/>
</dbReference>
<sequence length="252" mass="27642">MCKSSESRHRKKNKSLFADILIMSRPLGSLISWLLLVLVGQVSCVQDQAPGDGVAICTEELVNGEPNPFFANRPAYSANERPLMDSRDYNRLLQASGDAYVPWQSLDRDSNNTNMAVTQWTQTGSATCAGTVTVCGFSEGAQENWLITQHINTGGGGERLRKVTVLFEGTLNGCDISRQCRQSFELYKWETSAIDRNGATNTNNYVRVGRVSPDFSSGVMSIVGSHDIELGTTGGFYLAVVDLRLVLLSQEF</sequence>
<dbReference type="Pfam" id="PF01404">
    <property type="entry name" value="Ephrin_lbd"/>
    <property type="match status" value="1"/>
</dbReference>
<dbReference type="AlphaFoldDB" id="A0AA35XLF7"/>
<dbReference type="SUPFAM" id="SSF49785">
    <property type="entry name" value="Galactose-binding domain-like"/>
    <property type="match status" value="1"/>
</dbReference>
<evidence type="ECO:0000313" key="2">
    <source>
        <dbReference type="EMBL" id="CAI8056695.1"/>
    </source>
</evidence>
<dbReference type="PROSITE" id="PS51550">
    <property type="entry name" value="EPH_LBD"/>
    <property type="match status" value="1"/>
</dbReference>
<evidence type="ECO:0000259" key="1">
    <source>
        <dbReference type="PROSITE" id="PS51550"/>
    </source>
</evidence>
<accession>A0AA35XLF7</accession>
<dbReference type="InterPro" id="IPR001090">
    <property type="entry name" value="Ephrin_rcpt_lig-bd_dom"/>
</dbReference>
<dbReference type="Gene3D" id="2.60.120.260">
    <property type="entry name" value="Galactose-binding domain-like"/>
    <property type="match status" value="1"/>
</dbReference>
<reference evidence="2" key="1">
    <citation type="submission" date="2023-03" db="EMBL/GenBank/DDBJ databases">
        <authorList>
            <person name="Steffen K."/>
            <person name="Cardenas P."/>
        </authorList>
    </citation>
    <scope>NUCLEOTIDE SEQUENCE</scope>
</reference>
<evidence type="ECO:0000313" key="3">
    <source>
        <dbReference type="Proteomes" id="UP001174909"/>
    </source>
</evidence>
<feature type="domain" description="Eph LBD" evidence="1">
    <location>
        <begin position="80"/>
        <end position="252"/>
    </location>
</feature>
<proteinExistence type="predicted"/>
<keyword evidence="3" id="KW-1185">Reference proteome</keyword>
<protein>
    <recommendedName>
        <fullName evidence="1">Eph LBD domain-containing protein</fullName>
    </recommendedName>
</protein>
<gene>
    <name evidence="2" type="ORF">GBAR_LOCUS30891</name>
</gene>
<name>A0AA35XLF7_GEOBA</name>
<organism evidence="2 3">
    <name type="scientific">Geodia barretti</name>
    <name type="common">Barrett's horny sponge</name>
    <dbReference type="NCBI Taxonomy" id="519541"/>
    <lineage>
        <taxon>Eukaryota</taxon>
        <taxon>Metazoa</taxon>
        <taxon>Porifera</taxon>
        <taxon>Demospongiae</taxon>
        <taxon>Heteroscleromorpha</taxon>
        <taxon>Tetractinellida</taxon>
        <taxon>Astrophorina</taxon>
        <taxon>Geodiidae</taxon>
        <taxon>Geodia</taxon>
    </lineage>
</organism>
<comment type="caution">
    <text evidence="2">The sequence shown here is derived from an EMBL/GenBank/DDBJ whole genome shotgun (WGS) entry which is preliminary data.</text>
</comment>